<dbReference type="KEGG" id="dko:I596_1485"/>
<feature type="binding site" evidence="6">
    <location>
        <position position="151"/>
    </location>
    <ligand>
        <name>molybdate</name>
        <dbReference type="ChEBI" id="CHEBI:36264"/>
    </ligand>
</feature>
<dbReference type="PIRSF" id="PIRSF004846">
    <property type="entry name" value="ModA"/>
    <property type="match status" value="1"/>
</dbReference>
<evidence type="ECO:0000256" key="4">
    <source>
        <dbReference type="ARBA" id="ARBA00022729"/>
    </source>
</evidence>
<evidence type="ECO:0000256" key="3">
    <source>
        <dbReference type="ARBA" id="ARBA00022723"/>
    </source>
</evidence>
<dbReference type="GO" id="GO:0030288">
    <property type="term" value="C:outer membrane-bounded periplasmic space"/>
    <property type="evidence" value="ECO:0007669"/>
    <property type="project" value="TreeGrafter"/>
</dbReference>
<evidence type="ECO:0000256" key="2">
    <source>
        <dbReference type="ARBA" id="ARBA00022505"/>
    </source>
</evidence>
<keyword evidence="3 6" id="KW-0479">Metal-binding</keyword>
<feature type="binding site" evidence="6">
    <location>
        <position position="65"/>
    </location>
    <ligand>
        <name>molybdate</name>
        <dbReference type="ChEBI" id="CHEBI:36264"/>
    </ligand>
</feature>
<dbReference type="OrthoDB" id="9785015at2"/>
<feature type="binding site" evidence="6">
    <location>
        <position position="178"/>
    </location>
    <ligand>
        <name>molybdate</name>
        <dbReference type="ChEBI" id="CHEBI:36264"/>
    </ligand>
</feature>
<name>A0A160DU28_9GAMM</name>
<dbReference type="InterPro" id="IPR050682">
    <property type="entry name" value="ModA/WtpA"/>
</dbReference>
<reference evidence="7 8" key="1">
    <citation type="submission" date="2016-04" db="EMBL/GenBank/DDBJ databases">
        <title>Complete genome sequence of Dokdonella koreensis DS-123T.</title>
        <authorList>
            <person name="Kim J.F."/>
            <person name="Lee H."/>
            <person name="Kwak M.-J."/>
        </authorList>
    </citation>
    <scope>NUCLEOTIDE SEQUENCE [LARGE SCALE GENOMIC DNA]</scope>
    <source>
        <strain evidence="7 8">DS-123</strain>
    </source>
</reference>
<dbReference type="GO" id="GO:1901359">
    <property type="term" value="F:tungstate binding"/>
    <property type="evidence" value="ECO:0007669"/>
    <property type="project" value="UniProtKB-ARBA"/>
</dbReference>
<gene>
    <name evidence="7" type="ORF">I596_1485</name>
</gene>
<evidence type="ECO:0000313" key="7">
    <source>
        <dbReference type="EMBL" id="ANB17511.1"/>
    </source>
</evidence>
<dbReference type="SUPFAM" id="SSF53850">
    <property type="entry name" value="Periplasmic binding protein-like II"/>
    <property type="match status" value="1"/>
</dbReference>
<dbReference type="InterPro" id="IPR005950">
    <property type="entry name" value="ModA"/>
</dbReference>
<protein>
    <submittedName>
        <fullName evidence="7">Molybdenum ABC transporter, periplasmic molybdenum-binding protein ModA</fullName>
    </submittedName>
</protein>
<dbReference type="STRING" id="1300342.I596_1485"/>
<keyword evidence="8" id="KW-1185">Reference proteome</keyword>
<comment type="subunit">
    <text evidence="5">The complex is composed of two ATP-binding proteins (ModC), two transmembrane proteins (ModB) and a solute-binding protein (ModA).</text>
</comment>
<dbReference type="Proteomes" id="UP000076830">
    <property type="component" value="Chromosome"/>
</dbReference>
<sequence>MTVRLPALWLRLGLMAASILLPAAPLRAAELLVFAAASLKPALDTILATPDAQAIGTIKASYAASSQLARQIEHGAPAGLFISADRDWMDYVEQRGAIADGTRTDLLGNALVLVAPAASAVERRIAPGFDLAGALGTDGRLAIGEPNSVPAGKYAKAALTALGVWDTAATRLVAAESVRAALAFVARGEAPLGIVYRSDAVSEPAVRIVDTFPPASHPPVVYPLAVLKAGDGREARALAVLLRGAHARAVFERFGFDVLPAAAATATAAPAGR</sequence>
<dbReference type="PATRIC" id="fig|1300342.3.peg.1447"/>
<accession>A0A160DU28</accession>
<comment type="similarity">
    <text evidence="1">Belongs to the bacterial solute-binding protein ModA family.</text>
</comment>
<evidence type="ECO:0000256" key="6">
    <source>
        <dbReference type="PIRSR" id="PIRSR004846-1"/>
    </source>
</evidence>
<evidence type="ECO:0000313" key="8">
    <source>
        <dbReference type="Proteomes" id="UP000076830"/>
    </source>
</evidence>
<feature type="binding site" evidence="6">
    <location>
        <position position="196"/>
    </location>
    <ligand>
        <name>molybdate</name>
        <dbReference type="ChEBI" id="CHEBI:36264"/>
    </ligand>
</feature>
<proteinExistence type="inferred from homology"/>
<dbReference type="GO" id="GO:0046872">
    <property type="term" value="F:metal ion binding"/>
    <property type="evidence" value="ECO:0007669"/>
    <property type="project" value="UniProtKB-KW"/>
</dbReference>
<dbReference type="EMBL" id="CP015249">
    <property type="protein sequence ID" value="ANB17511.1"/>
    <property type="molecule type" value="Genomic_DNA"/>
</dbReference>
<feature type="binding site" evidence="6">
    <location>
        <position position="38"/>
    </location>
    <ligand>
        <name>molybdate</name>
        <dbReference type="ChEBI" id="CHEBI:36264"/>
    </ligand>
</feature>
<keyword evidence="4" id="KW-0732">Signal</keyword>
<dbReference type="RefSeq" id="WP_067645776.1">
    <property type="nucleotide sequence ID" value="NZ_CP015249.1"/>
</dbReference>
<keyword evidence="2 6" id="KW-0500">Molybdenum</keyword>
<evidence type="ECO:0000256" key="1">
    <source>
        <dbReference type="ARBA" id="ARBA00009175"/>
    </source>
</evidence>
<dbReference type="Gene3D" id="3.40.190.10">
    <property type="entry name" value="Periplasmic binding protein-like II"/>
    <property type="match status" value="2"/>
</dbReference>
<dbReference type="GO" id="GO:0030973">
    <property type="term" value="F:molybdate ion binding"/>
    <property type="evidence" value="ECO:0007669"/>
    <property type="project" value="TreeGrafter"/>
</dbReference>
<organism evidence="7 8">
    <name type="scientific">Dokdonella koreensis DS-123</name>
    <dbReference type="NCBI Taxonomy" id="1300342"/>
    <lineage>
        <taxon>Bacteria</taxon>
        <taxon>Pseudomonadati</taxon>
        <taxon>Pseudomonadota</taxon>
        <taxon>Gammaproteobacteria</taxon>
        <taxon>Lysobacterales</taxon>
        <taxon>Rhodanobacteraceae</taxon>
        <taxon>Dokdonella</taxon>
    </lineage>
</organism>
<evidence type="ECO:0000256" key="5">
    <source>
        <dbReference type="ARBA" id="ARBA00062515"/>
    </source>
</evidence>
<dbReference type="PANTHER" id="PTHR30632:SF17">
    <property type="entry name" value="MOLYBDATE-BINDING PROTEIN MODA"/>
    <property type="match status" value="1"/>
</dbReference>
<dbReference type="GO" id="GO:0015689">
    <property type="term" value="P:molybdate ion transport"/>
    <property type="evidence" value="ECO:0007669"/>
    <property type="project" value="InterPro"/>
</dbReference>
<dbReference type="FunFam" id="3.40.190.10:FF:000035">
    <property type="entry name" value="Molybdate ABC transporter substrate-binding protein"/>
    <property type="match status" value="1"/>
</dbReference>
<dbReference type="Pfam" id="PF13531">
    <property type="entry name" value="SBP_bac_11"/>
    <property type="match status" value="1"/>
</dbReference>
<dbReference type="NCBIfam" id="TIGR01256">
    <property type="entry name" value="modA"/>
    <property type="match status" value="1"/>
</dbReference>
<dbReference type="PANTHER" id="PTHR30632">
    <property type="entry name" value="MOLYBDATE-BINDING PERIPLASMIC PROTEIN"/>
    <property type="match status" value="1"/>
</dbReference>
<dbReference type="AlphaFoldDB" id="A0A160DU28"/>